<dbReference type="EMBL" id="PDXF01000054">
    <property type="protein sequence ID" value="RYN93208.1"/>
    <property type="molecule type" value="Genomic_DNA"/>
</dbReference>
<evidence type="ECO:0000256" key="1">
    <source>
        <dbReference type="SAM" id="MobiDB-lite"/>
    </source>
</evidence>
<sequence length="300" mass="35646">MSGFQDITDDRAMSNLNDMPAEPRRNRWGEDIKRERSRSPEAPRRNRWGDDRGVRDGYPNDRRRNFSGCDDERDRSRDRSRDSRCNLRYRTRDHRRDSPLSRDSRCYRRSSSSADSRGGRNSSRNGDGDRWYRPRDEDGDRRDSPRDDSRDWKDRARDFKRVPGSRYNKDNDLHWYPDKGDFSHPTKMPSQNPHDDRPRNPKRTKSCRSESSEHRHMRFEHKHECRENEREALLSGRLSKASTYGCALSFALTRLSYMIHILIVMLSRSPASWCWTQLGKESGSDSRKVREEDKETTQEI</sequence>
<dbReference type="Proteomes" id="UP000293195">
    <property type="component" value="Unassembled WGS sequence"/>
</dbReference>
<proteinExistence type="predicted"/>
<protein>
    <recommendedName>
        <fullName evidence="4">Btz domain-containing protein</fullName>
    </recommendedName>
</protein>
<feature type="compositionally biased region" description="Basic and acidic residues" evidence="1">
    <location>
        <begin position="282"/>
        <end position="300"/>
    </location>
</feature>
<feature type="compositionally biased region" description="Basic and acidic residues" evidence="1">
    <location>
        <begin position="94"/>
        <end position="106"/>
    </location>
</feature>
<feature type="region of interest" description="Disordered" evidence="1">
    <location>
        <begin position="1"/>
        <end position="223"/>
    </location>
</feature>
<accession>A0ABY0FZ12</accession>
<feature type="region of interest" description="Disordered" evidence="1">
    <location>
        <begin position="279"/>
        <end position="300"/>
    </location>
</feature>
<comment type="caution">
    <text evidence="2">The sequence shown here is derived from an EMBL/GenBank/DDBJ whole genome shotgun (WGS) entry which is preliminary data.</text>
</comment>
<feature type="compositionally biased region" description="Basic and acidic residues" evidence="1">
    <location>
        <begin position="126"/>
        <end position="184"/>
    </location>
</feature>
<gene>
    <name evidence="2" type="ORF">AA0119_g9670</name>
</gene>
<feature type="compositionally biased region" description="Low complexity" evidence="1">
    <location>
        <begin position="109"/>
        <end position="125"/>
    </location>
</feature>
<evidence type="ECO:0000313" key="2">
    <source>
        <dbReference type="EMBL" id="RYN93208.1"/>
    </source>
</evidence>
<organism evidence="2 3">
    <name type="scientific">Alternaria tenuissima</name>
    <dbReference type="NCBI Taxonomy" id="119927"/>
    <lineage>
        <taxon>Eukaryota</taxon>
        <taxon>Fungi</taxon>
        <taxon>Dikarya</taxon>
        <taxon>Ascomycota</taxon>
        <taxon>Pezizomycotina</taxon>
        <taxon>Dothideomycetes</taxon>
        <taxon>Pleosporomycetidae</taxon>
        <taxon>Pleosporales</taxon>
        <taxon>Pleosporineae</taxon>
        <taxon>Pleosporaceae</taxon>
        <taxon>Alternaria</taxon>
        <taxon>Alternaria sect. Alternaria</taxon>
        <taxon>Alternaria alternata complex</taxon>
    </lineage>
</organism>
<feature type="compositionally biased region" description="Basic and acidic residues" evidence="1">
    <location>
        <begin position="21"/>
        <end position="85"/>
    </location>
</feature>
<evidence type="ECO:0008006" key="4">
    <source>
        <dbReference type="Google" id="ProtNLM"/>
    </source>
</evidence>
<reference evidence="3" key="1">
    <citation type="journal article" date="2019" name="bioRxiv">
        <title>Genomics, evolutionary history and diagnostics of the Alternaria alternata species group including apple and Asian pear pathotypes.</title>
        <authorList>
            <person name="Armitage A.D."/>
            <person name="Cockerton H.M."/>
            <person name="Sreenivasaprasad S."/>
            <person name="Woodhall J.W."/>
            <person name="Lane C.R."/>
            <person name="Harrison R.J."/>
            <person name="Clarkson J.P."/>
        </authorList>
    </citation>
    <scope>NUCLEOTIDE SEQUENCE [LARGE SCALE GENOMIC DNA]</scope>
    <source>
        <strain evidence="3">FERA 635</strain>
    </source>
</reference>
<name>A0ABY0FZ12_9PLEO</name>
<evidence type="ECO:0000313" key="3">
    <source>
        <dbReference type="Proteomes" id="UP000293195"/>
    </source>
</evidence>
<keyword evidence="3" id="KW-1185">Reference proteome</keyword>